<keyword evidence="2" id="KW-0238">DNA-binding</keyword>
<evidence type="ECO:0000256" key="4">
    <source>
        <dbReference type="ARBA" id="ARBA00023163"/>
    </source>
</evidence>
<dbReference type="SMART" id="SM00342">
    <property type="entry name" value="HTH_ARAC"/>
    <property type="match status" value="1"/>
</dbReference>
<dbReference type="PANTHER" id="PTHR46796">
    <property type="entry name" value="HTH-TYPE TRANSCRIPTIONAL ACTIVATOR RHAS-RELATED"/>
    <property type="match status" value="1"/>
</dbReference>
<keyword evidence="4" id="KW-0804">Transcription</keyword>
<dbReference type="Pfam" id="PF02311">
    <property type="entry name" value="AraC_binding"/>
    <property type="match status" value="1"/>
</dbReference>
<organism evidence="6 7">
    <name type="scientific">Burkholderia latens</name>
    <dbReference type="NCBI Taxonomy" id="488446"/>
    <lineage>
        <taxon>Bacteria</taxon>
        <taxon>Pseudomonadati</taxon>
        <taxon>Pseudomonadota</taxon>
        <taxon>Betaproteobacteria</taxon>
        <taxon>Burkholderiales</taxon>
        <taxon>Burkholderiaceae</taxon>
        <taxon>Burkholderia</taxon>
        <taxon>Burkholderia cepacia complex</taxon>
    </lineage>
</organism>
<dbReference type="Pfam" id="PF12833">
    <property type="entry name" value="HTH_18"/>
    <property type="match status" value="1"/>
</dbReference>
<sequence>MRADFTTQQYAPHVHDGFVIAVTESGGSIIKSRGVTDEARTSKLLVFNPEEAHSGSMGWSERWQYRSLYLADGAISAIADGLGIDDAPYFIRNVFDDPDLIGYFLKLHVLLEAGNDVFRERELLFSTFGRLFQRHGSGSKRIEPAPRDRTLLRAVTDLIHDRYAEALLLEDLSAAVGLTPFQLIGLFNRCLGLTPHLYLTQVRLMEARQRLMKGVPIADAAASTGFYDQSALTRNFKRCYGITPSHFAAAVARQRH</sequence>
<name>A0AAP1G877_9BURK</name>
<dbReference type="GO" id="GO:0003700">
    <property type="term" value="F:DNA-binding transcription factor activity"/>
    <property type="evidence" value="ECO:0007669"/>
    <property type="project" value="InterPro"/>
</dbReference>
<dbReference type="AlphaFoldDB" id="A0AAP1G877"/>
<dbReference type="SUPFAM" id="SSF46689">
    <property type="entry name" value="Homeodomain-like"/>
    <property type="match status" value="2"/>
</dbReference>
<dbReference type="InterPro" id="IPR018062">
    <property type="entry name" value="HTH_AraC-typ_CS"/>
</dbReference>
<evidence type="ECO:0000313" key="7">
    <source>
        <dbReference type="Proteomes" id="UP000056450"/>
    </source>
</evidence>
<evidence type="ECO:0000256" key="2">
    <source>
        <dbReference type="ARBA" id="ARBA00023125"/>
    </source>
</evidence>
<dbReference type="RefSeq" id="WP_052111047.1">
    <property type="nucleotide sequence ID" value="NZ_CP072601.1"/>
</dbReference>
<gene>
    <name evidence="6" type="ORF">WI41_23775</name>
</gene>
<dbReference type="InterPro" id="IPR003313">
    <property type="entry name" value="AraC-bd"/>
</dbReference>
<evidence type="ECO:0000256" key="3">
    <source>
        <dbReference type="ARBA" id="ARBA00023159"/>
    </source>
</evidence>
<evidence type="ECO:0000256" key="1">
    <source>
        <dbReference type="ARBA" id="ARBA00023015"/>
    </source>
</evidence>
<accession>A0AAP1G877</accession>
<dbReference type="GO" id="GO:0043565">
    <property type="term" value="F:sequence-specific DNA binding"/>
    <property type="evidence" value="ECO:0007669"/>
    <property type="project" value="InterPro"/>
</dbReference>
<keyword evidence="3" id="KW-0010">Activator</keyword>
<reference evidence="6 7" key="1">
    <citation type="submission" date="2015-11" db="EMBL/GenBank/DDBJ databases">
        <title>Expanding the genomic diversity of Burkholderia species for the development of highly accurate diagnostics.</title>
        <authorList>
            <person name="Sahl J."/>
            <person name="Keim P."/>
            <person name="Wagner D."/>
        </authorList>
    </citation>
    <scope>NUCLEOTIDE SEQUENCE [LARGE SCALE GENOMIC DNA]</scope>
    <source>
        <strain evidence="6 7">RF32-BP12</strain>
    </source>
</reference>
<dbReference type="PROSITE" id="PS00041">
    <property type="entry name" value="HTH_ARAC_FAMILY_1"/>
    <property type="match status" value="1"/>
</dbReference>
<feature type="domain" description="HTH araC/xylS-type" evidence="5">
    <location>
        <begin position="153"/>
        <end position="250"/>
    </location>
</feature>
<evidence type="ECO:0000259" key="5">
    <source>
        <dbReference type="PROSITE" id="PS01124"/>
    </source>
</evidence>
<dbReference type="PROSITE" id="PS01124">
    <property type="entry name" value="HTH_ARAC_FAMILY_2"/>
    <property type="match status" value="1"/>
</dbReference>
<dbReference type="InterPro" id="IPR050204">
    <property type="entry name" value="AraC_XylS_family_regulators"/>
</dbReference>
<dbReference type="EMBL" id="LOTQ01000032">
    <property type="protein sequence ID" value="KVA03142.1"/>
    <property type="molecule type" value="Genomic_DNA"/>
</dbReference>
<dbReference type="InterPro" id="IPR037923">
    <property type="entry name" value="HTH-like"/>
</dbReference>
<dbReference type="InterPro" id="IPR018060">
    <property type="entry name" value="HTH_AraC"/>
</dbReference>
<dbReference type="Proteomes" id="UP000056450">
    <property type="component" value="Unassembled WGS sequence"/>
</dbReference>
<dbReference type="Gene3D" id="1.10.10.60">
    <property type="entry name" value="Homeodomain-like"/>
    <property type="match status" value="1"/>
</dbReference>
<dbReference type="PANTHER" id="PTHR46796:SF2">
    <property type="entry name" value="TRANSCRIPTIONAL REGULATORY PROTEIN"/>
    <property type="match status" value="1"/>
</dbReference>
<keyword evidence="1" id="KW-0805">Transcription regulation</keyword>
<protein>
    <recommendedName>
        <fullName evidence="5">HTH araC/xylS-type domain-containing protein</fullName>
    </recommendedName>
</protein>
<dbReference type="InterPro" id="IPR009057">
    <property type="entry name" value="Homeodomain-like_sf"/>
</dbReference>
<evidence type="ECO:0000313" key="6">
    <source>
        <dbReference type="EMBL" id="KVA03142.1"/>
    </source>
</evidence>
<dbReference type="SUPFAM" id="SSF51215">
    <property type="entry name" value="Regulatory protein AraC"/>
    <property type="match status" value="1"/>
</dbReference>
<proteinExistence type="predicted"/>
<comment type="caution">
    <text evidence="6">The sequence shown here is derived from an EMBL/GenBank/DDBJ whole genome shotgun (WGS) entry which is preliminary data.</text>
</comment>